<comment type="similarity">
    <text evidence="1">Belongs to the CutC family.</text>
</comment>
<evidence type="ECO:0000256" key="2">
    <source>
        <dbReference type="ARBA" id="ARBA00019014"/>
    </source>
</evidence>
<dbReference type="PANTHER" id="PTHR12598">
    <property type="entry name" value="COPPER HOMEOSTASIS PROTEIN CUTC"/>
    <property type="match status" value="1"/>
</dbReference>
<feature type="non-terminal residue" evidence="3">
    <location>
        <position position="1"/>
    </location>
</feature>
<reference evidence="3" key="1">
    <citation type="journal article" date="2019" name="Nat. Med.">
        <title>A library of human gut bacterial isolates paired with longitudinal multiomics data enables mechanistic microbiome research.</title>
        <authorList>
            <person name="Poyet M."/>
            <person name="Groussin M."/>
            <person name="Gibbons S.M."/>
            <person name="Avila-Pacheco J."/>
            <person name="Jiang X."/>
            <person name="Kearney S.M."/>
            <person name="Perrotta A.R."/>
            <person name="Berdy B."/>
            <person name="Zhao S."/>
            <person name="Lieberman T.D."/>
            <person name="Swanson P.K."/>
            <person name="Smith M."/>
            <person name="Roesemann S."/>
            <person name="Alexander J.E."/>
            <person name="Rich S.A."/>
            <person name="Livny J."/>
            <person name="Vlamakis H."/>
            <person name="Clish C."/>
            <person name="Bullock K."/>
            <person name="Deik A."/>
            <person name="Scott J."/>
            <person name="Pierce K.A."/>
            <person name="Xavier R.J."/>
            <person name="Alm E.J."/>
        </authorList>
    </citation>
    <scope>NUCLEOTIDE SEQUENCE</scope>
    <source>
        <strain evidence="3">BIOML-A16</strain>
    </source>
</reference>
<dbReference type="InterPro" id="IPR005627">
    <property type="entry name" value="CutC-like"/>
</dbReference>
<organism evidence="3">
    <name type="scientific">Bacteroides ovatus</name>
    <dbReference type="NCBI Taxonomy" id="28116"/>
    <lineage>
        <taxon>Bacteria</taxon>
        <taxon>Pseudomonadati</taxon>
        <taxon>Bacteroidota</taxon>
        <taxon>Bacteroidia</taxon>
        <taxon>Bacteroidales</taxon>
        <taxon>Bacteroidaceae</taxon>
        <taxon>Bacteroides</taxon>
    </lineage>
</organism>
<evidence type="ECO:0000256" key="1">
    <source>
        <dbReference type="ARBA" id="ARBA00007768"/>
    </source>
</evidence>
<dbReference type="GO" id="GO:0005507">
    <property type="term" value="F:copper ion binding"/>
    <property type="evidence" value="ECO:0007669"/>
    <property type="project" value="TreeGrafter"/>
</dbReference>
<dbReference type="AlphaFoldDB" id="A0A642BUT5"/>
<dbReference type="EMBL" id="VWFQ01000330">
    <property type="protein sequence ID" value="KAA4625990.1"/>
    <property type="molecule type" value="Genomic_DNA"/>
</dbReference>
<gene>
    <name evidence="3" type="ORF">F3B52_28845</name>
</gene>
<accession>A0A642BUT5</accession>
<dbReference type="PANTHER" id="PTHR12598:SF0">
    <property type="entry name" value="COPPER HOMEOSTASIS PROTEIN CUTC HOMOLOG"/>
    <property type="match status" value="1"/>
</dbReference>
<protein>
    <recommendedName>
        <fullName evidence="2">Copper homeostasis protein cutC homolog</fullName>
    </recommendedName>
</protein>
<dbReference type="Gene3D" id="3.20.20.380">
    <property type="entry name" value="Copper homeostasis (CutC) domain"/>
    <property type="match status" value="1"/>
</dbReference>
<dbReference type="InterPro" id="IPR036822">
    <property type="entry name" value="CutC-like_dom_sf"/>
</dbReference>
<proteinExistence type="inferred from homology"/>
<comment type="caution">
    <text evidence="3">The sequence shown here is derived from an EMBL/GenBank/DDBJ whole genome shotgun (WGS) entry which is preliminary data.</text>
</comment>
<evidence type="ECO:0000313" key="3">
    <source>
        <dbReference type="EMBL" id="KAA4625990.1"/>
    </source>
</evidence>
<name>A0A642BUT5_BACOV</name>
<sequence length="70" mass="7801">IIIMPGCGVRENNIASIEAETGVKEFHTSARSIVYSKMEYRNENVPMGSSIVSSEFETVETDRKKVASYL</sequence>
<dbReference type="SUPFAM" id="SSF110395">
    <property type="entry name" value="CutC-like"/>
    <property type="match status" value="1"/>
</dbReference>